<accession>A0A9X1VY15</accession>
<proteinExistence type="predicted"/>
<gene>
    <name evidence="2" type="ORF">MMF98_12950</name>
</gene>
<dbReference type="InterPro" id="IPR025091">
    <property type="entry name" value="DUF4019"/>
</dbReference>
<dbReference type="EMBL" id="JALGBI010000001">
    <property type="protein sequence ID" value="MCJ0764117.1"/>
    <property type="molecule type" value="Genomic_DNA"/>
</dbReference>
<evidence type="ECO:0000256" key="1">
    <source>
        <dbReference type="SAM" id="SignalP"/>
    </source>
</evidence>
<protein>
    <submittedName>
        <fullName evidence="2">DUF4019 domain-containing protein</fullName>
    </submittedName>
</protein>
<dbReference type="RefSeq" id="WP_243306684.1">
    <property type="nucleotide sequence ID" value="NZ_JALGBI010000001.1"/>
</dbReference>
<comment type="caution">
    <text evidence="2">The sequence shown here is derived from an EMBL/GenBank/DDBJ whole genome shotgun (WGS) entry which is preliminary data.</text>
</comment>
<dbReference type="AlphaFoldDB" id="A0A9X1VY15"/>
<dbReference type="Proteomes" id="UP001139447">
    <property type="component" value="Unassembled WGS sequence"/>
</dbReference>
<organism evidence="2 3">
    <name type="scientific">Variovorax terrae</name>
    <dbReference type="NCBI Taxonomy" id="2923278"/>
    <lineage>
        <taxon>Bacteria</taxon>
        <taxon>Pseudomonadati</taxon>
        <taxon>Pseudomonadota</taxon>
        <taxon>Betaproteobacteria</taxon>
        <taxon>Burkholderiales</taxon>
        <taxon>Comamonadaceae</taxon>
        <taxon>Variovorax</taxon>
    </lineage>
</organism>
<dbReference type="Pfam" id="PF13211">
    <property type="entry name" value="DUF4019"/>
    <property type="match status" value="1"/>
</dbReference>
<evidence type="ECO:0000313" key="3">
    <source>
        <dbReference type="Proteomes" id="UP001139447"/>
    </source>
</evidence>
<reference evidence="2" key="1">
    <citation type="submission" date="2022-03" db="EMBL/GenBank/DDBJ databases">
        <authorList>
            <person name="Woo C.Y."/>
        </authorList>
    </citation>
    <scope>NUCLEOTIDE SEQUENCE</scope>
    <source>
        <strain evidence="2">CYS-02</strain>
    </source>
</reference>
<keyword evidence="3" id="KW-1185">Reference proteome</keyword>
<evidence type="ECO:0000313" key="2">
    <source>
        <dbReference type="EMBL" id="MCJ0764117.1"/>
    </source>
</evidence>
<sequence length="166" mass="17671">MNFSAFCLALPLSLSLLSLPAAAQLKMPSTSPSASAPAAPAADNATAAATAEKEAAGLRAAANWLLLLDTQSWNQAWQQAGQLFRSTIPLAQWTEGIPKARAPLGALQERQPETVGYKTQLPGRPDGEYVTVVFASKFANKPDAEEIVTMARETDGQWRVTGYAAR</sequence>
<keyword evidence="1" id="KW-0732">Signal</keyword>
<feature type="signal peptide" evidence="1">
    <location>
        <begin position="1"/>
        <end position="23"/>
    </location>
</feature>
<feature type="chain" id="PRO_5040739974" evidence="1">
    <location>
        <begin position="24"/>
        <end position="166"/>
    </location>
</feature>
<name>A0A9X1VY15_9BURK</name>